<dbReference type="PANTHER" id="PTHR15350">
    <property type="entry name" value="COP9 SIGNALOSOME COMPLEX SUBUNIT 7/DENDRITIC CELL PROTEIN GA17"/>
    <property type="match status" value="1"/>
</dbReference>
<feature type="domain" description="PCI" evidence="3">
    <location>
        <begin position="199"/>
        <end position="359"/>
    </location>
</feature>
<dbReference type="GO" id="GO:0005852">
    <property type="term" value="C:eukaryotic translation initiation factor 3 complex"/>
    <property type="evidence" value="ECO:0007669"/>
    <property type="project" value="TreeGrafter"/>
</dbReference>
<comment type="similarity">
    <text evidence="1">Belongs to the CSN7/EIF3M family. CSN7 subfamily.</text>
</comment>
<feature type="region of interest" description="Disordered" evidence="2">
    <location>
        <begin position="390"/>
        <end position="418"/>
    </location>
</feature>
<evidence type="ECO:0000313" key="4">
    <source>
        <dbReference type="EMBL" id="GME72966.1"/>
    </source>
</evidence>
<keyword evidence="5" id="KW-1185">Reference proteome</keyword>
<dbReference type="GO" id="GO:0002183">
    <property type="term" value="P:cytoplasmic translational initiation"/>
    <property type="evidence" value="ECO:0007669"/>
    <property type="project" value="TreeGrafter"/>
</dbReference>
<accession>A0A9W6T1E8</accession>
<evidence type="ECO:0000313" key="5">
    <source>
        <dbReference type="Proteomes" id="UP001165120"/>
    </source>
</evidence>
<name>A0A9W6T1E8_CANBO</name>
<gene>
    <name evidence="4" type="ORF">Cboi02_000383500</name>
</gene>
<reference evidence="4" key="1">
    <citation type="submission" date="2023-04" db="EMBL/GenBank/DDBJ databases">
        <title>Candida boidinii NBRC 10035.</title>
        <authorList>
            <person name="Ichikawa N."/>
            <person name="Sato H."/>
            <person name="Tonouchi N."/>
        </authorList>
    </citation>
    <scope>NUCLEOTIDE SEQUENCE</scope>
    <source>
        <strain evidence="4">NBRC 10035</strain>
    </source>
</reference>
<dbReference type="InterPro" id="IPR000717">
    <property type="entry name" value="PCI_dom"/>
</dbReference>
<evidence type="ECO:0000256" key="2">
    <source>
        <dbReference type="SAM" id="MobiDB-lite"/>
    </source>
</evidence>
<organism evidence="4 5">
    <name type="scientific">Candida boidinii</name>
    <name type="common">Yeast</name>
    <dbReference type="NCBI Taxonomy" id="5477"/>
    <lineage>
        <taxon>Eukaryota</taxon>
        <taxon>Fungi</taxon>
        <taxon>Dikarya</taxon>
        <taxon>Ascomycota</taxon>
        <taxon>Saccharomycotina</taxon>
        <taxon>Pichiomycetes</taxon>
        <taxon>Pichiales</taxon>
        <taxon>Pichiaceae</taxon>
        <taxon>Ogataea</taxon>
        <taxon>Ogataea/Candida clade</taxon>
    </lineage>
</organism>
<evidence type="ECO:0000256" key="1">
    <source>
        <dbReference type="ARBA" id="ARBA00008482"/>
    </source>
</evidence>
<dbReference type="Pfam" id="PF01399">
    <property type="entry name" value="PCI"/>
    <property type="match status" value="1"/>
</dbReference>
<proteinExistence type="inferred from homology"/>
<dbReference type="Proteomes" id="UP001165120">
    <property type="component" value="Unassembled WGS sequence"/>
</dbReference>
<dbReference type="InterPro" id="IPR045237">
    <property type="entry name" value="COPS7/eIF3m"/>
</dbReference>
<protein>
    <submittedName>
        <fullName evidence="4">Unnamed protein product</fullName>
    </submittedName>
</protein>
<sequence length="418" mass="47545">MSFTIISDRLITEYLVEYAAILDYFTKSNTYSPKFTTLTEDSSDLVPSVLESIKTLNSLPDREFESSYNLLIQIFQQQEFIEYTELLSSNLSIFSDLVSLIPESEANSIDYLLNRNGNKVKAATIISVLSNFFNSIPEDSNLRVEILRSIIKVIEISNSTSLLSETFTNNLPKWLIKSNAPNDEIKSILTNVSNILFKQSSRKNSALSLYKSLLNNDEISTDSKDLANFVILSLKSNSYEDLTDFNLSELSSFDPTLSELAQLYNNIDLAKFLSFASSNNSIFTKYALNETELTHILRVASITKLTLRNRVLPFSKIASELSIPESDVEEYIFNCIQFGILEGRISQSQEVLYVHKVKSIGSFDEENWKLIKSKLTAWKLSLKEIKETVDQVSSNKSRQKRTPQQQQQNKQRNQKVVA</sequence>
<dbReference type="EMBL" id="BSXN01001413">
    <property type="protein sequence ID" value="GME72966.1"/>
    <property type="molecule type" value="Genomic_DNA"/>
</dbReference>
<dbReference type="AlphaFoldDB" id="A0A9W6T1E8"/>
<evidence type="ECO:0000259" key="3">
    <source>
        <dbReference type="PROSITE" id="PS50250"/>
    </source>
</evidence>
<comment type="caution">
    <text evidence="4">The sequence shown here is derived from an EMBL/GenBank/DDBJ whole genome shotgun (WGS) entry which is preliminary data.</text>
</comment>
<dbReference type="PROSITE" id="PS50250">
    <property type="entry name" value="PCI"/>
    <property type="match status" value="1"/>
</dbReference>
<dbReference type="SMART" id="SM00088">
    <property type="entry name" value="PINT"/>
    <property type="match status" value="1"/>
</dbReference>
<feature type="compositionally biased region" description="Low complexity" evidence="2">
    <location>
        <begin position="402"/>
        <end position="418"/>
    </location>
</feature>
<dbReference type="PANTHER" id="PTHR15350:SF2">
    <property type="entry name" value="EUKARYOTIC TRANSLATION INITIATION FACTOR 3 SUBUNIT M"/>
    <property type="match status" value="1"/>
</dbReference>